<evidence type="ECO:0000313" key="2">
    <source>
        <dbReference type="Proteomes" id="UP001281003"/>
    </source>
</evidence>
<dbReference type="Proteomes" id="UP001281003">
    <property type="component" value="Unassembled WGS sequence"/>
</dbReference>
<reference evidence="1" key="2">
    <citation type="submission" date="2023-07" db="EMBL/GenBank/DDBJ databases">
        <authorList>
            <consortium name="Lawrence Berkeley National Laboratory"/>
            <person name="Haridas S."/>
            <person name="Hensen N."/>
            <person name="Bonometti L."/>
            <person name="Westerberg I."/>
            <person name="Brannstrom I.O."/>
            <person name="Guillou S."/>
            <person name="Cros-Aarteil S."/>
            <person name="Calhoun S."/>
            <person name="Kuo A."/>
            <person name="Mondo S."/>
            <person name="Pangilinan J."/>
            <person name="Riley R."/>
            <person name="LaButti K."/>
            <person name="Andreopoulos B."/>
            <person name="Lipzen A."/>
            <person name="Chen C."/>
            <person name="Yanf M."/>
            <person name="Daum C."/>
            <person name="Ng V."/>
            <person name="Clum A."/>
            <person name="Steindorff A."/>
            <person name="Ohm R."/>
            <person name="Martin F."/>
            <person name="Silar P."/>
            <person name="Natvig D."/>
            <person name="Lalanne C."/>
            <person name="Gautier V."/>
            <person name="Ament-velasquez S.L."/>
            <person name="Kruys A."/>
            <person name="Hutchinson M.I."/>
            <person name="Powell A.J."/>
            <person name="Barry K."/>
            <person name="Miller A.N."/>
            <person name="Grigoriev I.V."/>
            <person name="Debuchy R."/>
            <person name="Gladieux P."/>
            <person name="Thoren M.H."/>
            <person name="Johannesson H."/>
        </authorList>
    </citation>
    <scope>NUCLEOTIDE SEQUENCE</scope>
    <source>
        <strain evidence="1">FGSC 1904</strain>
    </source>
</reference>
<keyword evidence="2" id="KW-1185">Reference proteome</keyword>
<comment type="caution">
    <text evidence="1">The sequence shown here is derived from an EMBL/GenBank/DDBJ whole genome shotgun (WGS) entry which is preliminary data.</text>
</comment>
<accession>A0AAE0UDR5</accession>
<dbReference type="EMBL" id="JAUTDP010000004">
    <property type="protein sequence ID" value="KAK3400387.1"/>
    <property type="molecule type" value="Genomic_DNA"/>
</dbReference>
<organism evidence="1 2">
    <name type="scientific">Sordaria brevicollis</name>
    <dbReference type="NCBI Taxonomy" id="83679"/>
    <lineage>
        <taxon>Eukaryota</taxon>
        <taxon>Fungi</taxon>
        <taxon>Dikarya</taxon>
        <taxon>Ascomycota</taxon>
        <taxon>Pezizomycotina</taxon>
        <taxon>Sordariomycetes</taxon>
        <taxon>Sordariomycetidae</taxon>
        <taxon>Sordariales</taxon>
        <taxon>Sordariaceae</taxon>
        <taxon>Sordaria</taxon>
    </lineage>
</organism>
<reference evidence="1" key="1">
    <citation type="journal article" date="2023" name="Mol. Phylogenet. Evol.">
        <title>Genome-scale phylogeny and comparative genomics of the fungal order Sordariales.</title>
        <authorList>
            <person name="Hensen N."/>
            <person name="Bonometti L."/>
            <person name="Westerberg I."/>
            <person name="Brannstrom I.O."/>
            <person name="Guillou S."/>
            <person name="Cros-Aarteil S."/>
            <person name="Calhoun S."/>
            <person name="Haridas S."/>
            <person name="Kuo A."/>
            <person name="Mondo S."/>
            <person name="Pangilinan J."/>
            <person name="Riley R."/>
            <person name="LaButti K."/>
            <person name="Andreopoulos B."/>
            <person name="Lipzen A."/>
            <person name="Chen C."/>
            <person name="Yan M."/>
            <person name="Daum C."/>
            <person name="Ng V."/>
            <person name="Clum A."/>
            <person name="Steindorff A."/>
            <person name="Ohm R.A."/>
            <person name="Martin F."/>
            <person name="Silar P."/>
            <person name="Natvig D.O."/>
            <person name="Lalanne C."/>
            <person name="Gautier V."/>
            <person name="Ament-Velasquez S.L."/>
            <person name="Kruys A."/>
            <person name="Hutchinson M.I."/>
            <person name="Powell A.J."/>
            <person name="Barry K."/>
            <person name="Miller A.N."/>
            <person name="Grigoriev I.V."/>
            <person name="Debuchy R."/>
            <person name="Gladieux P."/>
            <person name="Hiltunen Thoren M."/>
            <person name="Johannesson H."/>
        </authorList>
    </citation>
    <scope>NUCLEOTIDE SEQUENCE</scope>
    <source>
        <strain evidence="1">FGSC 1904</strain>
    </source>
</reference>
<name>A0AAE0UDR5_SORBR</name>
<protein>
    <submittedName>
        <fullName evidence="1">Uncharacterized protein</fullName>
    </submittedName>
</protein>
<dbReference type="AlphaFoldDB" id="A0AAE0UDR5"/>
<evidence type="ECO:0000313" key="1">
    <source>
        <dbReference type="EMBL" id="KAK3400387.1"/>
    </source>
</evidence>
<sequence length="215" mass="23964">MKEESRVPSTETIRWSSISSSPLCPGHLLLGCVVDLWLCHLVFPKLGYPLLSSPPPGCIIHAHPCSSYPSLSTRSCSISHSHSHLLLLLPFDGGPPMVSQTTRRVLVSLRHKRAQEAQLRETDYESAFIYLFRTNGSTHSPISLFPPPSHRLPMASLTARNSTLKTPENGHDTLESGETPQEKVTLALLLLCTRQFCYPKLLFLFLTFEPLKHLA</sequence>
<gene>
    <name evidence="1" type="ORF">B0T20DRAFT_183221</name>
</gene>
<dbReference type="PROSITE" id="PS51257">
    <property type="entry name" value="PROKAR_LIPOPROTEIN"/>
    <property type="match status" value="1"/>
</dbReference>
<proteinExistence type="predicted"/>